<evidence type="ECO:0000256" key="1">
    <source>
        <dbReference type="SAM" id="SignalP"/>
    </source>
</evidence>
<dbReference type="AlphaFoldDB" id="A0A0R2U6M5"/>
<feature type="signal peptide" evidence="1">
    <location>
        <begin position="1"/>
        <end position="22"/>
    </location>
</feature>
<evidence type="ECO:0000313" key="3">
    <source>
        <dbReference type="Proteomes" id="UP000051213"/>
    </source>
</evidence>
<proteinExistence type="predicted"/>
<organism evidence="2 3">
    <name type="scientific">SAR92 bacterium BACL26 MAG-121220-bin70</name>
    <dbReference type="NCBI Taxonomy" id="1655626"/>
    <lineage>
        <taxon>Bacteria</taxon>
        <taxon>Pseudomonadati</taxon>
        <taxon>Pseudomonadota</taxon>
        <taxon>Gammaproteobacteria</taxon>
        <taxon>Cellvibrionales</taxon>
        <taxon>Porticoccaceae</taxon>
        <taxon>SAR92 clade</taxon>
    </lineage>
</organism>
<protein>
    <recommendedName>
        <fullName evidence="4">Glycine zipper family protein</fullName>
    </recommendedName>
</protein>
<sequence>MRSLMLCVSVLYGGLLAGCATALLDKAADQVIVDTRGLDLEEYQRDLSECDALAQQVDISKRTLGGAIAGVVTGGVVGAILGNSDTAQEIGGTAGVVGGVKGNLQARKEQQKVIKRCLQGRGYRVLN</sequence>
<dbReference type="EMBL" id="LICA01000100">
    <property type="protein sequence ID" value="KRO95212.1"/>
    <property type="molecule type" value="Genomic_DNA"/>
</dbReference>
<reference evidence="2 3" key="1">
    <citation type="submission" date="2015-10" db="EMBL/GenBank/DDBJ databases">
        <title>Metagenome-Assembled Genomes uncover a global brackish microbiome.</title>
        <authorList>
            <person name="Hugerth L.W."/>
            <person name="Larsson J."/>
            <person name="Alneberg J."/>
            <person name="Lindh M.V."/>
            <person name="Legrand C."/>
            <person name="Pinhassi J."/>
            <person name="Andersson A.F."/>
        </authorList>
    </citation>
    <scope>NUCLEOTIDE SEQUENCE [LARGE SCALE GENOMIC DNA]</scope>
    <source>
        <strain evidence="2">BACL26 MAG-121220-bin70</strain>
    </source>
</reference>
<accession>A0A0R2U6M5</accession>
<feature type="chain" id="PRO_5006425187" description="Glycine zipper family protein" evidence="1">
    <location>
        <begin position="23"/>
        <end position="127"/>
    </location>
</feature>
<name>A0A0R2U6M5_9GAMM</name>
<comment type="caution">
    <text evidence="2">The sequence shown here is derived from an EMBL/GenBank/DDBJ whole genome shotgun (WGS) entry which is preliminary data.</text>
</comment>
<keyword evidence="1" id="KW-0732">Signal</keyword>
<dbReference type="Proteomes" id="UP000051213">
    <property type="component" value="Unassembled WGS sequence"/>
</dbReference>
<dbReference type="PROSITE" id="PS51257">
    <property type="entry name" value="PROKAR_LIPOPROTEIN"/>
    <property type="match status" value="1"/>
</dbReference>
<evidence type="ECO:0000313" key="2">
    <source>
        <dbReference type="EMBL" id="KRO95212.1"/>
    </source>
</evidence>
<evidence type="ECO:0008006" key="4">
    <source>
        <dbReference type="Google" id="ProtNLM"/>
    </source>
</evidence>
<gene>
    <name evidence="2" type="ORF">ABS24_08285</name>
</gene>